<dbReference type="SMART" id="SM00382">
    <property type="entry name" value="AAA"/>
    <property type="match status" value="1"/>
</dbReference>
<dbReference type="PANTHER" id="PTHR43297">
    <property type="entry name" value="OLIGOPEPTIDE TRANSPORT ATP-BINDING PROTEIN APPD"/>
    <property type="match status" value="1"/>
</dbReference>
<dbReference type="InterPro" id="IPR013563">
    <property type="entry name" value="Oligopep_ABC_C"/>
</dbReference>
<dbReference type="SUPFAM" id="SSF52540">
    <property type="entry name" value="P-loop containing nucleoside triphosphate hydrolases"/>
    <property type="match status" value="1"/>
</dbReference>
<reference evidence="8 9" key="1">
    <citation type="journal article" date="2009" name="Stand. Genomic Sci.">
        <title>Complete genome sequence of Methanocorpusculum labreanum type strain Z.</title>
        <authorList>
            <person name="Anderson I.J."/>
            <person name="Sieprawska-Lupa M."/>
            <person name="Goltsman E."/>
            <person name="Lapidus A."/>
            <person name="Copeland A."/>
            <person name="Glavina Del Rio T."/>
            <person name="Tice H."/>
            <person name="Dalin E."/>
            <person name="Barry K."/>
            <person name="Pitluck S."/>
            <person name="Hauser L."/>
            <person name="Land M."/>
            <person name="Lucas S."/>
            <person name="Richardson P."/>
            <person name="Whitman W.B."/>
            <person name="Kyrpides N.C."/>
        </authorList>
    </citation>
    <scope>NUCLEOTIDE SEQUENCE [LARGE SCALE GENOMIC DNA]</scope>
    <source>
        <strain evidence="9">ATCC 43576 / DSM 4855 / Z</strain>
    </source>
</reference>
<dbReference type="FunFam" id="3.40.50.300:FF:000016">
    <property type="entry name" value="Oligopeptide ABC transporter ATP-binding component"/>
    <property type="match status" value="1"/>
</dbReference>
<dbReference type="NCBIfam" id="TIGR01727">
    <property type="entry name" value="oligo_HPY"/>
    <property type="match status" value="1"/>
</dbReference>
<evidence type="ECO:0000259" key="7">
    <source>
        <dbReference type="PROSITE" id="PS50893"/>
    </source>
</evidence>
<evidence type="ECO:0000256" key="4">
    <source>
        <dbReference type="ARBA" id="ARBA00022741"/>
    </source>
</evidence>
<dbReference type="InterPro" id="IPR003593">
    <property type="entry name" value="AAA+_ATPase"/>
</dbReference>
<keyword evidence="3" id="KW-1003">Cell membrane</keyword>
<dbReference type="STRING" id="410358.Mlab_0168"/>
<dbReference type="Pfam" id="PF00005">
    <property type="entry name" value="ABC_tran"/>
    <property type="match status" value="1"/>
</dbReference>
<proteinExistence type="predicted"/>
<evidence type="ECO:0000313" key="8">
    <source>
        <dbReference type="EMBL" id="ABN06344.1"/>
    </source>
</evidence>
<dbReference type="OrthoDB" id="18209at2157"/>
<evidence type="ECO:0000256" key="5">
    <source>
        <dbReference type="ARBA" id="ARBA00022840"/>
    </source>
</evidence>
<dbReference type="EMBL" id="CP000559">
    <property type="protein sequence ID" value="ABN06344.1"/>
    <property type="molecule type" value="Genomic_DNA"/>
</dbReference>
<dbReference type="CDD" id="cd03257">
    <property type="entry name" value="ABC_NikE_OppD_transporters"/>
    <property type="match status" value="1"/>
</dbReference>
<dbReference type="GO" id="GO:0015833">
    <property type="term" value="P:peptide transport"/>
    <property type="evidence" value="ECO:0007669"/>
    <property type="project" value="InterPro"/>
</dbReference>
<evidence type="ECO:0000256" key="1">
    <source>
        <dbReference type="ARBA" id="ARBA00004202"/>
    </source>
</evidence>
<dbReference type="GeneID" id="4795862"/>
<evidence type="ECO:0000256" key="3">
    <source>
        <dbReference type="ARBA" id="ARBA00022475"/>
    </source>
</evidence>
<dbReference type="HOGENOM" id="CLU_000604_1_23_2"/>
<keyword evidence="2" id="KW-0813">Transport</keyword>
<dbReference type="eggNOG" id="arCOG00181">
    <property type="taxonomic scope" value="Archaea"/>
</dbReference>
<dbReference type="GO" id="GO:0005524">
    <property type="term" value="F:ATP binding"/>
    <property type="evidence" value="ECO:0007669"/>
    <property type="project" value="UniProtKB-KW"/>
</dbReference>
<name>A2SPT8_METLZ</name>
<accession>A2SPT8</accession>
<protein>
    <submittedName>
        <fullName evidence="8">Oligopeptide/dipeptide ABC transporter, ATPase subunit</fullName>
    </submittedName>
</protein>
<evidence type="ECO:0000256" key="6">
    <source>
        <dbReference type="ARBA" id="ARBA00023136"/>
    </source>
</evidence>
<dbReference type="AlphaFoldDB" id="A2SPT8"/>
<evidence type="ECO:0000313" key="9">
    <source>
        <dbReference type="Proteomes" id="UP000000365"/>
    </source>
</evidence>
<organism evidence="8 9">
    <name type="scientific">Methanocorpusculum labreanum (strain ATCC 43576 / DSM 4855 / Z)</name>
    <dbReference type="NCBI Taxonomy" id="410358"/>
    <lineage>
        <taxon>Archaea</taxon>
        <taxon>Methanobacteriati</taxon>
        <taxon>Methanobacteriota</taxon>
        <taxon>Stenosarchaea group</taxon>
        <taxon>Methanomicrobia</taxon>
        <taxon>Methanomicrobiales</taxon>
        <taxon>Methanocorpusculaceae</taxon>
        <taxon>Methanocorpusculum</taxon>
    </lineage>
</organism>
<comment type="subcellular location">
    <subcellularLocation>
        <location evidence="1">Cell membrane</location>
        <topology evidence="1">Peripheral membrane protein</topology>
    </subcellularLocation>
</comment>
<dbReference type="PROSITE" id="PS50893">
    <property type="entry name" value="ABC_TRANSPORTER_2"/>
    <property type="match status" value="1"/>
</dbReference>
<dbReference type="Gene3D" id="3.40.50.300">
    <property type="entry name" value="P-loop containing nucleotide triphosphate hydrolases"/>
    <property type="match status" value="1"/>
</dbReference>
<sequence length="340" mass="37771">MDSILDIEDLSVGFDTQDGEIQAVRGVSFSLKRGEILAVIGESGCGKSVLCQSILKLLPKNGHIKSGKILVDGIDITDFKEKDMKNIRGNLISMVFQDPLTTLNPTMPIGKQITEALLKHKKISKEEAKKRAIEMLELIGIDNPEQRYSLQPYFFSGGMRQRCVLAIALALEPMILFADEPTTALDVTVQAKIIDLLLDLRDKLGLSIVFISHDLGVVARIADRVAIMYAGKIVEIGNVDEVFYDPRHPYTWCLMQSHPTLAKEGEPLKCIPGIPPIMLNPPKGDMFAYRSKYAMKIDFEKMPPMFEISPTHFAATWLLDEHAPKIDPPVSLKVGEAQAE</sequence>
<dbReference type="GO" id="GO:0005886">
    <property type="term" value="C:plasma membrane"/>
    <property type="evidence" value="ECO:0007669"/>
    <property type="project" value="UniProtKB-SubCell"/>
</dbReference>
<dbReference type="Pfam" id="PF08352">
    <property type="entry name" value="oligo_HPY"/>
    <property type="match status" value="1"/>
</dbReference>
<dbReference type="GO" id="GO:0016887">
    <property type="term" value="F:ATP hydrolysis activity"/>
    <property type="evidence" value="ECO:0007669"/>
    <property type="project" value="InterPro"/>
</dbReference>
<dbReference type="PANTHER" id="PTHR43297:SF2">
    <property type="entry name" value="DIPEPTIDE TRANSPORT ATP-BINDING PROTEIN DPPD"/>
    <property type="match status" value="1"/>
</dbReference>
<dbReference type="InterPro" id="IPR027417">
    <property type="entry name" value="P-loop_NTPase"/>
</dbReference>
<dbReference type="RefSeq" id="WP_011832545.1">
    <property type="nucleotide sequence ID" value="NC_008942.1"/>
</dbReference>
<keyword evidence="9" id="KW-1185">Reference proteome</keyword>
<keyword evidence="5" id="KW-0067">ATP-binding</keyword>
<keyword evidence="6" id="KW-0472">Membrane</keyword>
<keyword evidence="4" id="KW-0547">Nucleotide-binding</keyword>
<gene>
    <name evidence="8" type="ordered locus">Mlab_0168</name>
</gene>
<dbReference type="InterPro" id="IPR003439">
    <property type="entry name" value="ABC_transporter-like_ATP-bd"/>
</dbReference>
<evidence type="ECO:0000256" key="2">
    <source>
        <dbReference type="ARBA" id="ARBA00022448"/>
    </source>
</evidence>
<dbReference type="KEGG" id="mla:Mlab_0168"/>
<dbReference type="InterPro" id="IPR050388">
    <property type="entry name" value="ABC_Ni/Peptide_Import"/>
</dbReference>
<dbReference type="Proteomes" id="UP000000365">
    <property type="component" value="Chromosome"/>
</dbReference>
<feature type="domain" description="ABC transporter" evidence="7">
    <location>
        <begin position="5"/>
        <end position="255"/>
    </location>
</feature>